<protein>
    <submittedName>
        <fullName evidence="2">Uncharacterized protein</fullName>
    </submittedName>
</protein>
<feature type="transmembrane region" description="Helical" evidence="1">
    <location>
        <begin position="12"/>
        <end position="30"/>
    </location>
</feature>
<comment type="caution">
    <text evidence="2">The sequence shown here is derived from an EMBL/GenBank/DDBJ whole genome shotgun (WGS) entry which is preliminary data.</text>
</comment>
<dbReference type="EMBL" id="JBHTND010000010">
    <property type="protein sequence ID" value="MFD1301742.1"/>
    <property type="molecule type" value="Genomic_DNA"/>
</dbReference>
<accession>A0ABW3WWP1</accession>
<reference evidence="3" key="1">
    <citation type="journal article" date="2019" name="Int. J. Syst. Evol. Microbiol.">
        <title>The Global Catalogue of Microorganisms (GCM) 10K type strain sequencing project: providing services to taxonomists for standard genome sequencing and annotation.</title>
        <authorList>
            <consortium name="The Broad Institute Genomics Platform"/>
            <consortium name="The Broad Institute Genome Sequencing Center for Infectious Disease"/>
            <person name="Wu L."/>
            <person name="Ma J."/>
        </authorList>
    </citation>
    <scope>NUCLEOTIDE SEQUENCE [LARGE SCALE GENOMIC DNA]</scope>
    <source>
        <strain evidence="3">CCUG 56108</strain>
    </source>
</reference>
<keyword evidence="3" id="KW-1185">Reference proteome</keyword>
<evidence type="ECO:0000313" key="3">
    <source>
        <dbReference type="Proteomes" id="UP001597176"/>
    </source>
</evidence>
<dbReference type="RefSeq" id="WP_238208046.1">
    <property type="nucleotide sequence ID" value="NZ_JBHTND010000010.1"/>
</dbReference>
<evidence type="ECO:0000313" key="2">
    <source>
        <dbReference type="EMBL" id="MFD1301742.1"/>
    </source>
</evidence>
<sequence length="84" mass="9709">MTCPPLIRPSFFTWLVVPALLWLAVQLFGLPHMIWSYEWHGRIGDEVSRRHYTRCTYIGPNGAITEYPRDGRCGWVRFATAGGR</sequence>
<keyword evidence="1" id="KW-0812">Transmembrane</keyword>
<keyword evidence="1" id="KW-0472">Membrane</keyword>
<proteinExistence type="predicted"/>
<name>A0ABW3WWP1_9HYPH</name>
<gene>
    <name evidence="2" type="ORF">ACFQ4G_09110</name>
</gene>
<dbReference type="Proteomes" id="UP001597176">
    <property type="component" value="Unassembled WGS sequence"/>
</dbReference>
<keyword evidence="1" id="KW-1133">Transmembrane helix</keyword>
<evidence type="ECO:0000256" key="1">
    <source>
        <dbReference type="SAM" id="Phobius"/>
    </source>
</evidence>
<organism evidence="2 3">
    <name type="scientific">Methylobacterium marchantiae</name>
    <dbReference type="NCBI Taxonomy" id="600331"/>
    <lineage>
        <taxon>Bacteria</taxon>
        <taxon>Pseudomonadati</taxon>
        <taxon>Pseudomonadota</taxon>
        <taxon>Alphaproteobacteria</taxon>
        <taxon>Hyphomicrobiales</taxon>
        <taxon>Methylobacteriaceae</taxon>
        <taxon>Methylobacterium</taxon>
    </lineage>
</organism>